<dbReference type="Proteomes" id="UP000650466">
    <property type="component" value="Unassembled WGS sequence"/>
</dbReference>
<accession>A0A926KRC2</accession>
<dbReference type="RefSeq" id="WP_188175668.1">
    <property type="nucleotide sequence ID" value="NZ_JACVVD010000005.1"/>
</dbReference>
<comment type="caution">
    <text evidence="1">The sequence shown here is derived from an EMBL/GenBank/DDBJ whole genome shotgun (WGS) entry which is preliminary data.</text>
</comment>
<protein>
    <submittedName>
        <fullName evidence="1">YolD-like family protein</fullName>
    </submittedName>
</protein>
<organism evidence="1 2">
    <name type="scientific">Paenibacillus sedimenti</name>
    <dbReference type="NCBI Taxonomy" id="2770274"/>
    <lineage>
        <taxon>Bacteria</taxon>
        <taxon>Bacillati</taxon>
        <taxon>Bacillota</taxon>
        <taxon>Bacilli</taxon>
        <taxon>Bacillales</taxon>
        <taxon>Paenibacillaceae</taxon>
        <taxon>Paenibacillus</taxon>
    </lineage>
</organism>
<gene>
    <name evidence="1" type="ORF">ICC18_17320</name>
</gene>
<evidence type="ECO:0000313" key="2">
    <source>
        <dbReference type="Proteomes" id="UP000650466"/>
    </source>
</evidence>
<dbReference type="InterPro" id="IPR014962">
    <property type="entry name" value="YolD"/>
</dbReference>
<dbReference type="EMBL" id="JACVVD010000005">
    <property type="protein sequence ID" value="MBD0381888.1"/>
    <property type="molecule type" value="Genomic_DNA"/>
</dbReference>
<dbReference type="AlphaFoldDB" id="A0A926KRC2"/>
<keyword evidence="2" id="KW-1185">Reference proteome</keyword>
<reference evidence="1" key="1">
    <citation type="submission" date="2020-09" db="EMBL/GenBank/DDBJ databases">
        <title>Draft Genome Sequence of Paenibacillus sp. WST5.</title>
        <authorList>
            <person name="Bao Z."/>
        </authorList>
    </citation>
    <scope>NUCLEOTIDE SEQUENCE</scope>
    <source>
        <strain evidence="1">WST5</strain>
    </source>
</reference>
<proteinExistence type="predicted"/>
<dbReference type="Pfam" id="PF08863">
    <property type="entry name" value="YolD"/>
    <property type="match status" value="1"/>
</dbReference>
<sequence>MNHENKKIAKVMSEALIGQQFVLIKLFDETGDQEISGLITKIDQELRRVKLSHEQGFDWIPIDDILSLDLILE</sequence>
<evidence type="ECO:0000313" key="1">
    <source>
        <dbReference type="EMBL" id="MBD0381888.1"/>
    </source>
</evidence>
<name>A0A926KRC2_9BACL</name>